<dbReference type="InterPro" id="IPR000794">
    <property type="entry name" value="Beta-ketoacyl_synthase"/>
</dbReference>
<evidence type="ECO:0000313" key="5">
    <source>
        <dbReference type="EMBL" id="HET98206.1"/>
    </source>
</evidence>
<evidence type="ECO:0000256" key="1">
    <source>
        <dbReference type="ARBA" id="ARBA00008467"/>
    </source>
</evidence>
<dbReference type="GO" id="GO:0006633">
    <property type="term" value="P:fatty acid biosynthetic process"/>
    <property type="evidence" value="ECO:0007669"/>
    <property type="project" value="InterPro"/>
</dbReference>
<dbReference type="InterPro" id="IPR020841">
    <property type="entry name" value="PKS_Beta-ketoAc_synthase_dom"/>
</dbReference>
<dbReference type="InterPro" id="IPR014031">
    <property type="entry name" value="Ketoacyl_synth_C"/>
</dbReference>
<dbReference type="SUPFAM" id="SSF53901">
    <property type="entry name" value="Thiolase-like"/>
    <property type="match status" value="2"/>
</dbReference>
<protein>
    <submittedName>
        <fullName evidence="5">Beta-ketoacyl-[acyl-carrier-protein] synthase family protein</fullName>
    </submittedName>
</protein>
<sequence>MPLKRVVITGRGAVSPFGLGVQPLLEGIWAGRSAIRAMPEWARIDGLKSLLAAPVPDFADKELLPRSLRRTMGPMAKYATLAALEAVKDAGIDQSLLATGTIGVAVGSTTGSPSAYEDFYRTFLPAETIGGIRSGEFFKIMGHSCAANICLALGIHGEQWSPVSACASSSQAIGLGYLLIQAGRQRAMLCGGADEVHHSVTGVFDVVRAASLQNDNPAATPRPFDAERDGVVCGGGGGIILLESYESARERGARIYGEIIGFGNVNDSEHIANPHEGSMARAMLNAMDESKISPAEVDYVNAHATATLLGDPAEAAAIAKVVGASVPTSSFKGHIGHTLGAAAALETIVLLEMLQRQEIIPTLNLANPDPECAVANLVRKIEKRALTTVLKNNFALGGVNAALVLRRLTP</sequence>
<dbReference type="PANTHER" id="PTHR11712">
    <property type="entry name" value="POLYKETIDE SYNTHASE-RELATED"/>
    <property type="match status" value="1"/>
</dbReference>
<dbReference type="PROSITE" id="PS52004">
    <property type="entry name" value="KS3_2"/>
    <property type="match status" value="1"/>
</dbReference>
<dbReference type="InterPro" id="IPR018201">
    <property type="entry name" value="Ketoacyl_synth_AS"/>
</dbReference>
<dbReference type="PROSITE" id="PS00606">
    <property type="entry name" value="KS3_1"/>
    <property type="match status" value="1"/>
</dbReference>
<comment type="caution">
    <text evidence="5">The sequence shown here is derived from an EMBL/GenBank/DDBJ whole genome shotgun (WGS) entry which is preliminary data.</text>
</comment>
<accession>A0A7C2TGQ7</accession>
<comment type="similarity">
    <text evidence="1 3">Belongs to the thiolase-like superfamily. Beta-ketoacyl-ACP synthases family.</text>
</comment>
<dbReference type="EMBL" id="DSDS01000137">
    <property type="protein sequence ID" value="HET98206.1"/>
    <property type="molecule type" value="Genomic_DNA"/>
</dbReference>
<dbReference type="PANTHER" id="PTHR11712:SF336">
    <property type="entry name" value="3-OXOACYL-[ACYL-CARRIER-PROTEIN] SYNTHASE, MITOCHONDRIAL"/>
    <property type="match status" value="1"/>
</dbReference>
<dbReference type="Proteomes" id="UP000885986">
    <property type="component" value="Unassembled WGS sequence"/>
</dbReference>
<proteinExistence type="inferred from homology"/>
<organism evidence="5">
    <name type="scientific">Desulfurivibrio alkaliphilus</name>
    <dbReference type="NCBI Taxonomy" id="427923"/>
    <lineage>
        <taxon>Bacteria</taxon>
        <taxon>Pseudomonadati</taxon>
        <taxon>Thermodesulfobacteriota</taxon>
        <taxon>Desulfobulbia</taxon>
        <taxon>Desulfobulbales</taxon>
        <taxon>Desulfobulbaceae</taxon>
        <taxon>Desulfurivibrio</taxon>
    </lineage>
</organism>
<keyword evidence="2 3" id="KW-0808">Transferase</keyword>
<dbReference type="Pfam" id="PF00109">
    <property type="entry name" value="ketoacyl-synt"/>
    <property type="match status" value="1"/>
</dbReference>
<dbReference type="Pfam" id="PF02801">
    <property type="entry name" value="Ketoacyl-synt_C"/>
    <property type="match status" value="1"/>
</dbReference>
<dbReference type="Gene3D" id="3.40.47.10">
    <property type="match status" value="1"/>
</dbReference>
<dbReference type="InterPro" id="IPR016039">
    <property type="entry name" value="Thiolase-like"/>
</dbReference>
<evidence type="ECO:0000256" key="2">
    <source>
        <dbReference type="ARBA" id="ARBA00022679"/>
    </source>
</evidence>
<name>A0A7C2TGQ7_9BACT</name>
<dbReference type="GO" id="GO:0005829">
    <property type="term" value="C:cytosol"/>
    <property type="evidence" value="ECO:0007669"/>
    <property type="project" value="TreeGrafter"/>
</dbReference>
<dbReference type="InterPro" id="IPR014030">
    <property type="entry name" value="Ketoacyl_synth_N"/>
</dbReference>
<dbReference type="GO" id="GO:0004315">
    <property type="term" value="F:3-oxoacyl-[acyl-carrier-protein] synthase activity"/>
    <property type="evidence" value="ECO:0007669"/>
    <property type="project" value="InterPro"/>
</dbReference>
<reference evidence="5" key="1">
    <citation type="journal article" date="2020" name="mSystems">
        <title>Genome- and Community-Level Interaction Insights into Carbon Utilization and Element Cycling Functions of Hydrothermarchaeota in Hydrothermal Sediment.</title>
        <authorList>
            <person name="Zhou Z."/>
            <person name="Liu Y."/>
            <person name="Xu W."/>
            <person name="Pan J."/>
            <person name="Luo Z.H."/>
            <person name="Li M."/>
        </authorList>
    </citation>
    <scope>NUCLEOTIDE SEQUENCE [LARGE SCALE GENOMIC DNA]</scope>
    <source>
        <strain evidence="5">SpSt-1224</strain>
    </source>
</reference>
<dbReference type="SMART" id="SM00825">
    <property type="entry name" value="PKS_KS"/>
    <property type="match status" value="1"/>
</dbReference>
<dbReference type="CDD" id="cd00834">
    <property type="entry name" value="KAS_I_II"/>
    <property type="match status" value="1"/>
</dbReference>
<evidence type="ECO:0000256" key="3">
    <source>
        <dbReference type="RuleBase" id="RU003694"/>
    </source>
</evidence>
<evidence type="ECO:0000259" key="4">
    <source>
        <dbReference type="PROSITE" id="PS52004"/>
    </source>
</evidence>
<dbReference type="AlphaFoldDB" id="A0A7C2TGQ7"/>
<gene>
    <name evidence="5" type="ORF">ENN98_05875</name>
</gene>
<feature type="domain" description="Ketosynthase family 3 (KS3)" evidence="4">
    <location>
        <begin position="3"/>
        <end position="407"/>
    </location>
</feature>